<dbReference type="EMBL" id="JBFSHR010000318">
    <property type="protein sequence ID" value="MEX6431130.1"/>
    <property type="molecule type" value="Genomic_DNA"/>
</dbReference>
<accession>A0ABV3Y6I2</accession>
<protein>
    <submittedName>
        <fullName evidence="1">Uncharacterized protein</fullName>
    </submittedName>
</protein>
<dbReference type="Proteomes" id="UP001560267">
    <property type="component" value="Unassembled WGS sequence"/>
</dbReference>
<comment type="caution">
    <text evidence="1">The sequence shown here is derived from an EMBL/GenBank/DDBJ whole genome shotgun (WGS) entry which is preliminary data.</text>
</comment>
<name>A0ABV3Y6I2_9ACTN</name>
<evidence type="ECO:0000313" key="1">
    <source>
        <dbReference type="EMBL" id="MEX6431130.1"/>
    </source>
</evidence>
<reference evidence="1 2" key="1">
    <citation type="submission" date="2024-07" db="EMBL/GenBank/DDBJ databases">
        <title>Draft Genome Sequence of Ferrimicrobium acidiphilum Strain YE2023, Isolated from a Pulp of Bioleach Reactor.</title>
        <authorList>
            <person name="Elkina Y.A."/>
            <person name="Bulaeva A.G."/>
            <person name="Beletsky A.V."/>
            <person name="Mardanov A.V."/>
        </authorList>
    </citation>
    <scope>NUCLEOTIDE SEQUENCE [LARGE SCALE GENOMIC DNA]</scope>
    <source>
        <strain evidence="1 2">YE2023</strain>
    </source>
</reference>
<feature type="non-terminal residue" evidence="1">
    <location>
        <position position="90"/>
    </location>
</feature>
<gene>
    <name evidence="1" type="ORF">AB6A68_15095</name>
</gene>
<organism evidence="1 2">
    <name type="scientific">Ferrimicrobium acidiphilum</name>
    <dbReference type="NCBI Taxonomy" id="121039"/>
    <lineage>
        <taxon>Bacteria</taxon>
        <taxon>Bacillati</taxon>
        <taxon>Actinomycetota</taxon>
        <taxon>Acidimicrobiia</taxon>
        <taxon>Acidimicrobiales</taxon>
        <taxon>Acidimicrobiaceae</taxon>
        <taxon>Ferrimicrobium</taxon>
    </lineage>
</organism>
<evidence type="ECO:0000313" key="2">
    <source>
        <dbReference type="Proteomes" id="UP001560267"/>
    </source>
</evidence>
<keyword evidence="2" id="KW-1185">Reference proteome</keyword>
<sequence>MNFTVHTIHRKELILDPSDIHCKQSVSHPLRGWHISARTGGTFGRNTHLVIDADNDEYAELGVVPPDLLIDAVNIDVREGELVKVLFLPL</sequence>
<proteinExistence type="predicted"/>